<evidence type="ECO:0008006" key="5">
    <source>
        <dbReference type="Google" id="ProtNLM"/>
    </source>
</evidence>
<comment type="similarity">
    <text evidence="1">Belongs to the FAM122 family.</text>
</comment>
<dbReference type="PANTHER" id="PTHR22227:SF6">
    <property type="entry name" value="FAMILY WITH SEQUENCE SIMILARITY 122B ISOFORM X1"/>
    <property type="match status" value="1"/>
</dbReference>
<proteinExistence type="inferred from homology"/>
<organism evidence="3 4">
    <name type="scientific">Rhodnius prolixus</name>
    <name type="common">Triatomid bug</name>
    <dbReference type="NCBI Taxonomy" id="13249"/>
    <lineage>
        <taxon>Eukaryota</taxon>
        <taxon>Metazoa</taxon>
        <taxon>Ecdysozoa</taxon>
        <taxon>Arthropoda</taxon>
        <taxon>Hexapoda</taxon>
        <taxon>Insecta</taxon>
        <taxon>Pterygota</taxon>
        <taxon>Neoptera</taxon>
        <taxon>Paraneoptera</taxon>
        <taxon>Hemiptera</taxon>
        <taxon>Heteroptera</taxon>
        <taxon>Panheteroptera</taxon>
        <taxon>Cimicomorpha</taxon>
        <taxon>Reduviidae</taxon>
        <taxon>Triatominae</taxon>
        <taxon>Rhodnius</taxon>
    </lineage>
</organism>
<reference evidence="3" key="1">
    <citation type="submission" date="2015-05" db="UniProtKB">
        <authorList>
            <consortium name="EnsemblMetazoa"/>
        </authorList>
    </citation>
    <scope>IDENTIFICATION</scope>
</reference>
<keyword evidence="4" id="KW-1185">Reference proteome</keyword>
<dbReference type="VEuPathDB" id="VectorBase:RPRC001786"/>
<evidence type="ECO:0000313" key="4">
    <source>
        <dbReference type="Proteomes" id="UP000015103"/>
    </source>
</evidence>
<dbReference type="InParanoid" id="T1HCM2"/>
<dbReference type="InterPro" id="IPR026716">
    <property type="entry name" value="PBIR1/2/3"/>
</dbReference>
<dbReference type="RefSeq" id="XP_073988578.1">
    <property type="nucleotide sequence ID" value="XM_074132477.1"/>
</dbReference>
<dbReference type="RefSeq" id="XP_073988577.1">
    <property type="nucleotide sequence ID" value="XM_074132476.1"/>
</dbReference>
<sequence>MATINTTVKMDVDNPPAVLKRSSSAPMINELNKIMASQTTSHTVREPTTLNQVSSAVPRMRRFSASCSPLSGPSSPKLTPRVNQLRREESVDLLGREAAHERELNSAMVMSQSWEDLTLVTEPTKIDGEPLTKGKLLDPLHLSLPNSGCAPVAPFRSTPSPTRSTSVPLRLSPGVFKTNLSPSPTRKFATRRSQSPIAMRPSPLGNSVKRKFELEDNEPPAKRFGSMAIQQSSRCEPLVPNRTSDPLAGFDKLPAENCGHIAKPD</sequence>
<dbReference type="EMBL" id="ACPB03007951">
    <property type="status" value="NOT_ANNOTATED_CDS"/>
    <property type="molecule type" value="Genomic_DNA"/>
</dbReference>
<dbReference type="HOGENOM" id="CLU_1050938_0_0_1"/>
<accession>T1HCM2</accession>
<protein>
    <recommendedName>
        <fullName evidence="5">Protein FAM122A</fullName>
    </recommendedName>
</protein>
<dbReference type="EnsemblMetazoa" id="RPRC001786-RA">
    <property type="protein sequence ID" value="RPRC001786-PA"/>
    <property type="gene ID" value="RPRC001786"/>
</dbReference>
<dbReference type="PANTHER" id="PTHR22227">
    <property type="entry name" value="FAMILY WITH SEQUENCE SIMILARITY 122B ISOFORM X1"/>
    <property type="match status" value="1"/>
</dbReference>
<dbReference type="GO" id="GO:0004865">
    <property type="term" value="F:protein serine/threonine phosphatase inhibitor activity"/>
    <property type="evidence" value="ECO:0007669"/>
    <property type="project" value="InterPro"/>
</dbReference>
<evidence type="ECO:0000313" key="3">
    <source>
        <dbReference type="EnsemblMetazoa" id="RPRC001786-PA"/>
    </source>
</evidence>
<evidence type="ECO:0000256" key="1">
    <source>
        <dbReference type="ARBA" id="ARBA00006725"/>
    </source>
</evidence>
<dbReference type="OMA" id="ISHHTDS"/>
<dbReference type="AlphaFoldDB" id="T1HCM2"/>
<dbReference type="eggNOG" id="ENOG502QTCH">
    <property type="taxonomic scope" value="Eukaryota"/>
</dbReference>
<name>T1HCM2_RHOPR</name>
<evidence type="ECO:0000256" key="2">
    <source>
        <dbReference type="SAM" id="MobiDB-lite"/>
    </source>
</evidence>
<feature type="region of interest" description="Disordered" evidence="2">
    <location>
        <begin position="185"/>
        <end position="209"/>
    </location>
</feature>
<dbReference type="GeneID" id="141456451"/>
<dbReference type="Proteomes" id="UP000015103">
    <property type="component" value="Unassembled WGS sequence"/>
</dbReference>
<dbReference type="RefSeq" id="XP_073988579.1">
    <property type="nucleotide sequence ID" value="XM_074132478.1"/>
</dbReference>
<feature type="region of interest" description="Disordered" evidence="2">
    <location>
        <begin position="228"/>
        <end position="251"/>
    </location>
</feature>